<feature type="transmembrane region" description="Helical" evidence="1">
    <location>
        <begin position="12"/>
        <end position="32"/>
    </location>
</feature>
<evidence type="ECO:0000313" key="3">
    <source>
        <dbReference type="Proteomes" id="UP000324760"/>
    </source>
</evidence>
<feature type="transmembrane region" description="Helical" evidence="1">
    <location>
        <begin position="44"/>
        <end position="65"/>
    </location>
</feature>
<keyword evidence="1" id="KW-1133">Transmembrane helix</keyword>
<evidence type="ECO:0000313" key="2">
    <source>
        <dbReference type="EMBL" id="QEQ95434.1"/>
    </source>
</evidence>
<keyword evidence="1" id="KW-0812">Transmembrane</keyword>
<organism evidence="2 3">
    <name type="scientific">Neptunomonas concharum</name>
    <dbReference type="NCBI Taxonomy" id="1031538"/>
    <lineage>
        <taxon>Bacteria</taxon>
        <taxon>Pseudomonadati</taxon>
        <taxon>Pseudomonadota</taxon>
        <taxon>Gammaproteobacteria</taxon>
        <taxon>Oceanospirillales</taxon>
        <taxon>Oceanospirillaceae</taxon>
        <taxon>Neptunomonas</taxon>
    </lineage>
</organism>
<dbReference type="AlphaFoldDB" id="A0A5P1R6Y0"/>
<protein>
    <submittedName>
        <fullName evidence="2">Uncharacterized protein</fullName>
    </submittedName>
</protein>
<evidence type="ECO:0000256" key="1">
    <source>
        <dbReference type="SAM" id="Phobius"/>
    </source>
</evidence>
<keyword evidence="3" id="KW-1185">Reference proteome</keyword>
<name>A0A5P1R6Y0_9GAMM</name>
<proteinExistence type="predicted"/>
<dbReference type="EMBL" id="CP043869">
    <property type="protein sequence ID" value="QEQ95434.1"/>
    <property type="molecule type" value="Genomic_DNA"/>
</dbReference>
<accession>A0A5P1R6Y0</accession>
<keyword evidence="1" id="KW-0472">Membrane</keyword>
<dbReference type="OrthoDB" id="6120131at2"/>
<sequence length="81" mass="8893">MDKKAIRKDKWLSLMMKLGIPLAIVSLASLWGGHLLANEALGKVFLVTMPVVLVMGFVYNIRYVMLAVKAQRAASDTDSDA</sequence>
<dbReference type="KEGG" id="ncu:F0U83_01245"/>
<gene>
    <name evidence="2" type="ORF">F0U83_01245</name>
</gene>
<reference evidence="2 3" key="1">
    <citation type="journal article" date="2019" name="Biochem. Eng. J.">
        <title>Metabolic engineering of the marine bacteria Neptunomonas concharum for the production of acetoin and meso-2,3-butanediol from acetate.</title>
        <authorList>
            <person name="Li W."/>
            <person name="Pu N."/>
            <person name="Liu C.-X."/>
            <person name="Yuan Q.-P."/>
            <person name="Li Z.-J."/>
        </authorList>
    </citation>
    <scope>NUCLEOTIDE SEQUENCE [LARGE SCALE GENOMIC DNA]</scope>
    <source>
        <strain evidence="2 3">JCM17730</strain>
    </source>
</reference>
<dbReference type="Proteomes" id="UP000324760">
    <property type="component" value="Chromosome"/>
</dbReference>
<dbReference type="RefSeq" id="WP_138986139.1">
    <property type="nucleotide sequence ID" value="NZ_CP043869.1"/>
</dbReference>